<reference evidence="3 4" key="1">
    <citation type="submission" date="2016-10" db="EMBL/GenBank/DDBJ databases">
        <authorList>
            <person name="de Groot N.N."/>
        </authorList>
    </citation>
    <scope>NUCLEOTIDE SEQUENCE [LARGE SCALE GENOMIC DNA]</scope>
    <source>
        <strain evidence="3 4">CPCC 202808</strain>
    </source>
</reference>
<evidence type="ECO:0008006" key="5">
    <source>
        <dbReference type="Google" id="ProtNLM"/>
    </source>
</evidence>
<dbReference type="AlphaFoldDB" id="A0A1I2P7Y5"/>
<feature type="compositionally biased region" description="Acidic residues" evidence="1">
    <location>
        <begin position="361"/>
        <end position="383"/>
    </location>
</feature>
<feature type="transmembrane region" description="Helical" evidence="2">
    <location>
        <begin position="177"/>
        <end position="195"/>
    </location>
</feature>
<dbReference type="EMBL" id="FOOI01000004">
    <property type="protein sequence ID" value="SFG11600.1"/>
    <property type="molecule type" value="Genomic_DNA"/>
</dbReference>
<evidence type="ECO:0000256" key="2">
    <source>
        <dbReference type="SAM" id="Phobius"/>
    </source>
</evidence>
<sequence>MAGIWGSAAANAGGMTAQAWQRAATTDWLRARPARWSDPRLSAVLWAVMVALFVATDTSGTCSETAPCMVDQSEMLGAVAGVALLAHIGWLVWVPEVAWITTPVLVVVSVVSPGTIVDGAASWVLWLVVPAAAWTLATLWRRRSGRARQLEAVAPMASTMTLPPVPAPAWERRTLRLVAGFAALVASVGLVAYTLHWQSTENAHVRQATRVPGTVLAHLDDDYALRVRLGPPGSGTRKLETFDASGYPVGSSVDVLVDRSWARLVAEPFDPIGWYLDAAGLALLGTTLVVTALAWRRRLAALTSGPVPALTVWAGPDPGGLFTPRSAWVQRVVVYAADDESMSRPLFTVPVEALEVGWEDLPDEDLPDEDLPDEDFPDDEDEPGPATLFGLPVDGAVLALRVEGDGSLLLLPTGPARRAGRQRRGRYVDASGPSKAGR</sequence>
<feature type="transmembrane region" description="Helical" evidence="2">
    <location>
        <begin position="75"/>
        <end position="100"/>
    </location>
</feature>
<organism evidence="3 4">
    <name type="scientific">Actinopolymorpha cephalotaxi</name>
    <dbReference type="NCBI Taxonomy" id="504797"/>
    <lineage>
        <taxon>Bacteria</taxon>
        <taxon>Bacillati</taxon>
        <taxon>Actinomycetota</taxon>
        <taxon>Actinomycetes</taxon>
        <taxon>Propionibacteriales</taxon>
        <taxon>Actinopolymorphaceae</taxon>
        <taxon>Actinopolymorpha</taxon>
    </lineage>
</organism>
<evidence type="ECO:0000313" key="4">
    <source>
        <dbReference type="Proteomes" id="UP000199052"/>
    </source>
</evidence>
<protein>
    <recommendedName>
        <fullName evidence="5">DUF3592 domain-containing protein</fullName>
    </recommendedName>
</protein>
<evidence type="ECO:0000256" key="1">
    <source>
        <dbReference type="SAM" id="MobiDB-lite"/>
    </source>
</evidence>
<gene>
    <name evidence="3" type="ORF">SAMN05421678_10411</name>
</gene>
<feature type="region of interest" description="Disordered" evidence="1">
    <location>
        <begin position="361"/>
        <end position="388"/>
    </location>
</feature>
<feature type="transmembrane region" description="Helical" evidence="2">
    <location>
        <begin position="272"/>
        <end position="295"/>
    </location>
</feature>
<keyword evidence="2" id="KW-1133">Transmembrane helix</keyword>
<keyword evidence="2" id="KW-0472">Membrane</keyword>
<name>A0A1I2P7Y5_9ACTN</name>
<dbReference type="Proteomes" id="UP000199052">
    <property type="component" value="Unassembled WGS sequence"/>
</dbReference>
<feature type="region of interest" description="Disordered" evidence="1">
    <location>
        <begin position="412"/>
        <end position="438"/>
    </location>
</feature>
<evidence type="ECO:0000313" key="3">
    <source>
        <dbReference type="EMBL" id="SFG11600.1"/>
    </source>
</evidence>
<accession>A0A1I2P7Y5</accession>
<proteinExistence type="predicted"/>
<keyword evidence="2" id="KW-0812">Transmembrane</keyword>
<feature type="transmembrane region" description="Helical" evidence="2">
    <location>
        <begin position="120"/>
        <end position="140"/>
    </location>
</feature>